<dbReference type="RefSeq" id="WP_280881169.1">
    <property type="nucleotide sequence ID" value="NZ_JAFDST010000001.1"/>
</dbReference>
<keyword evidence="1" id="KW-0472">Membrane</keyword>
<dbReference type="EMBL" id="JAFDST010000001">
    <property type="protein sequence ID" value="MBP1079694.1"/>
    <property type="molecule type" value="Genomic_DNA"/>
</dbReference>
<evidence type="ECO:0000256" key="1">
    <source>
        <dbReference type="SAM" id="Phobius"/>
    </source>
</evidence>
<organism evidence="2 3">
    <name type="scientific">Bacillus capparidis</name>
    <dbReference type="NCBI Taxonomy" id="1840411"/>
    <lineage>
        <taxon>Bacteria</taxon>
        <taxon>Bacillati</taxon>
        <taxon>Bacillota</taxon>
        <taxon>Bacilli</taxon>
        <taxon>Bacillales</taxon>
        <taxon>Bacillaceae</taxon>
        <taxon>Bacillus</taxon>
    </lineage>
</organism>
<evidence type="ECO:0000313" key="3">
    <source>
        <dbReference type="Proteomes" id="UP000674416"/>
    </source>
</evidence>
<gene>
    <name evidence="2" type="ORF">JOC74_000182</name>
</gene>
<comment type="caution">
    <text evidence="2">The sequence shown here is derived from an EMBL/GenBank/DDBJ whole genome shotgun (WGS) entry which is preliminary data.</text>
</comment>
<name>A0ABS4CRD5_9BACI</name>
<sequence length="42" mass="4863">MNELNKAINHKKAFFKESAFLFALSMALKGIFFMHSKQARTD</sequence>
<keyword evidence="3" id="KW-1185">Reference proteome</keyword>
<dbReference type="Proteomes" id="UP000674416">
    <property type="component" value="Unassembled WGS sequence"/>
</dbReference>
<protein>
    <submittedName>
        <fullName evidence="2">Uncharacterized protein</fullName>
    </submittedName>
</protein>
<reference evidence="2 3" key="1">
    <citation type="submission" date="2021-01" db="EMBL/GenBank/DDBJ databases">
        <title>Genomic Encyclopedia of Type Strains, Phase IV (KMG-IV): sequencing the most valuable type-strain genomes for metagenomic binning, comparative biology and taxonomic classification.</title>
        <authorList>
            <person name="Goeker M."/>
        </authorList>
    </citation>
    <scope>NUCLEOTIDE SEQUENCE [LARGE SCALE GENOMIC DNA]</scope>
    <source>
        <strain evidence="2 3">DSM 103394</strain>
    </source>
</reference>
<proteinExistence type="predicted"/>
<feature type="transmembrane region" description="Helical" evidence="1">
    <location>
        <begin position="19"/>
        <end position="36"/>
    </location>
</feature>
<evidence type="ECO:0000313" key="2">
    <source>
        <dbReference type="EMBL" id="MBP1079694.1"/>
    </source>
</evidence>
<keyword evidence="1" id="KW-0812">Transmembrane</keyword>
<keyword evidence="1" id="KW-1133">Transmembrane helix</keyword>
<accession>A0ABS4CRD5</accession>